<dbReference type="Pfam" id="PF14526">
    <property type="entry name" value="Cass2"/>
    <property type="match status" value="1"/>
</dbReference>
<dbReference type="InterPro" id="IPR018062">
    <property type="entry name" value="HTH_AraC-typ_CS"/>
</dbReference>
<dbReference type="PROSITE" id="PS01124">
    <property type="entry name" value="HTH_ARAC_FAMILY_2"/>
    <property type="match status" value="1"/>
</dbReference>
<reference evidence="5" key="1">
    <citation type="submission" date="2023-03" db="EMBL/GenBank/DDBJ databases">
        <authorList>
            <person name="Shen W."/>
            <person name="Cai J."/>
        </authorList>
    </citation>
    <scope>NUCLEOTIDE SEQUENCE</scope>
    <source>
        <strain evidence="5">B226-2</strain>
    </source>
</reference>
<dbReference type="GO" id="GO:0003700">
    <property type="term" value="F:DNA-binding transcription factor activity"/>
    <property type="evidence" value="ECO:0007669"/>
    <property type="project" value="InterPro"/>
</dbReference>
<dbReference type="InterPro" id="IPR010499">
    <property type="entry name" value="AraC_E-bd"/>
</dbReference>
<dbReference type="EMBL" id="JARQBJ010000001">
    <property type="protein sequence ID" value="MDT2809507.1"/>
    <property type="molecule type" value="Genomic_DNA"/>
</dbReference>
<feature type="domain" description="HTH araC/xylS-type" evidence="4">
    <location>
        <begin position="8"/>
        <end position="106"/>
    </location>
</feature>
<dbReference type="PANTHER" id="PTHR47504:SF5">
    <property type="entry name" value="RIGHT ORIGIN-BINDING PROTEIN"/>
    <property type="match status" value="1"/>
</dbReference>
<keyword evidence="1" id="KW-0805">Transcription regulation</keyword>
<dbReference type="GO" id="GO:0043565">
    <property type="term" value="F:sequence-specific DNA binding"/>
    <property type="evidence" value="ECO:0007669"/>
    <property type="project" value="InterPro"/>
</dbReference>
<evidence type="ECO:0000313" key="6">
    <source>
        <dbReference type="Proteomes" id="UP001256711"/>
    </source>
</evidence>
<evidence type="ECO:0000256" key="3">
    <source>
        <dbReference type="ARBA" id="ARBA00023163"/>
    </source>
</evidence>
<dbReference type="InterPro" id="IPR011256">
    <property type="entry name" value="Reg_factor_effector_dom_sf"/>
</dbReference>
<dbReference type="InterPro" id="IPR029441">
    <property type="entry name" value="Cass2"/>
</dbReference>
<dbReference type="AlphaFoldDB" id="A0AAW8TZT0"/>
<name>A0AAW8TZT0_9ENTE</name>
<dbReference type="RefSeq" id="WP_311835029.1">
    <property type="nucleotide sequence ID" value="NZ_JARQBJ010000001.1"/>
</dbReference>
<dbReference type="SUPFAM" id="SSF55136">
    <property type="entry name" value="Probable bacterial effector-binding domain"/>
    <property type="match status" value="1"/>
</dbReference>
<dbReference type="InterPro" id="IPR050959">
    <property type="entry name" value="MarA-like"/>
</dbReference>
<dbReference type="PROSITE" id="PS00041">
    <property type="entry name" value="HTH_ARAC_FAMILY_1"/>
    <property type="match status" value="1"/>
</dbReference>
<dbReference type="InterPro" id="IPR020449">
    <property type="entry name" value="Tscrpt_reg_AraC-type_HTH"/>
</dbReference>
<evidence type="ECO:0000256" key="2">
    <source>
        <dbReference type="ARBA" id="ARBA00023125"/>
    </source>
</evidence>
<accession>A0AAW8TZT0</accession>
<dbReference type="Proteomes" id="UP001256711">
    <property type="component" value="Unassembled WGS sequence"/>
</dbReference>
<dbReference type="SMART" id="SM00342">
    <property type="entry name" value="HTH_ARAC"/>
    <property type="match status" value="1"/>
</dbReference>
<dbReference type="SMART" id="SM00871">
    <property type="entry name" value="AraC_E_bind"/>
    <property type="match status" value="1"/>
</dbReference>
<evidence type="ECO:0000259" key="4">
    <source>
        <dbReference type="PROSITE" id="PS01124"/>
    </source>
</evidence>
<dbReference type="PRINTS" id="PR00032">
    <property type="entry name" value="HTHARAC"/>
</dbReference>
<sequence>MGWTESIRDALGYIEEHLTEELTIEEISRQVHFSPYYFQKGFALLCDFTVSDYIRCRRLALAASELVATDRKIIEIALKYGYQSPDSFTKAFTRFHGCTPSEARKGSPVKAFAPLSIKFQLTGGATMEYKMMEKEAFTVVGLQKEFAYEEATQKVPEFWKEYVKSPVAKTVAPVFGVNSDEKMKGDRFRYLIGDVEQGQVLPADCTKQEIPAFTWAIFPCKGPMPTKIQEVNRQIYEEWLPNSRDYEIAAGYCIEYYEDPSQYPLGTQDAAYYAEIWLPVKKKYNSIM</sequence>
<evidence type="ECO:0000313" key="5">
    <source>
        <dbReference type="EMBL" id="MDT2809507.1"/>
    </source>
</evidence>
<evidence type="ECO:0000256" key="1">
    <source>
        <dbReference type="ARBA" id="ARBA00023015"/>
    </source>
</evidence>
<dbReference type="InterPro" id="IPR009057">
    <property type="entry name" value="Homeodomain-like_sf"/>
</dbReference>
<proteinExistence type="predicted"/>
<dbReference type="Gene3D" id="1.10.10.60">
    <property type="entry name" value="Homeodomain-like"/>
    <property type="match status" value="2"/>
</dbReference>
<dbReference type="Gene3D" id="3.20.80.10">
    <property type="entry name" value="Regulatory factor, effector binding domain"/>
    <property type="match status" value="1"/>
</dbReference>
<organism evidence="5 6">
    <name type="scientific">Enterococcus asini</name>
    <dbReference type="NCBI Taxonomy" id="57732"/>
    <lineage>
        <taxon>Bacteria</taxon>
        <taxon>Bacillati</taxon>
        <taxon>Bacillota</taxon>
        <taxon>Bacilli</taxon>
        <taxon>Lactobacillales</taxon>
        <taxon>Enterococcaceae</taxon>
        <taxon>Enterococcus</taxon>
    </lineage>
</organism>
<protein>
    <submittedName>
        <fullName evidence="5">AraC family transcriptional regulator</fullName>
    </submittedName>
</protein>
<gene>
    <name evidence="5" type="ORF">P7H43_03220</name>
</gene>
<dbReference type="Pfam" id="PF12833">
    <property type="entry name" value="HTH_18"/>
    <property type="match status" value="1"/>
</dbReference>
<dbReference type="SUPFAM" id="SSF46689">
    <property type="entry name" value="Homeodomain-like"/>
    <property type="match status" value="2"/>
</dbReference>
<comment type="caution">
    <text evidence="5">The sequence shown here is derived from an EMBL/GenBank/DDBJ whole genome shotgun (WGS) entry which is preliminary data.</text>
</comment>
<dbReference type="InterPro" id="IPR018060">
    <property type="entry name" value="HTH_AraC"/>
</dbReference>
<keyword evidence="3" id="KW-0804">Transcription</keyword>
<dbReference type="PANTHER" id="PTHR47504">
    <property type="entry name" value="RIGHT ORIGIN-BINDING PROTEIN"/>
    <property type="match status" value="1"/>
</dbReference>
<keyword evidence="2" id="KW-0238">DNA-binding</keyword>